<keyword evidence="4" id="KW-0961">Cell wall biogenesis/degradation</keyword>
<dbReference type="PANTHER" id="PTHR31297">
    <property type="entry name" value="GLUCAN ENDO-1,6-BETA-GLUCOSIDASE B"/>
    <property type="match status" value="1"/>
</dbReference>
<keyword evidence="2" id="KW-0378">Hydrolase</keyword>
<evidence type="ECO:0000313" key="7">
    <source>
        <dbReference type="Proteomes" id="UP000788993"/>
    </source>
</evidence>
<protein>
    <recommendedName>
        <fullName evidence="5">Glycoside hydrolase family 5 domain-containing protein</fullName>
    </recommendedName>
</protein>
<evidence type="ECO:0000256" key="1">
    <source>
        <dbReference type="ARBA" id="ARBA00005641"/>
    </source>
</evidence>
<evidence type="ECO:0000259" key="5">
    <source>
        <dbReference type="Pfam" id="PF00150"/>
    </source>
</evidence>
<evidence type="ECO:0000256" key="3">
    <source>
        <dbReference type="ARBA" id="ARBA00023295"/>
    </source>
</evidence>
<reference evidence="6" key="1">
    <citation type="journal article" date="2021" name="Open Biol.">
        <title>Shared evolutionary footprints suggest mitochondrial oxidative damage underlies multiple complex I losses in fungi.</title>
        <authorList>
            <person name="Schikora-Tamarit M.A."/>
            <person name="Marcet-Houben M."/>
            <person name="Nosek J."/>
            <person name="Gabaldon T."/>
        </authorList>
    </citation>
    <scope>NUCLEOTIDE SEQUENCE</scope>
    <source>
        <strain evidence="6">NCAIM Y.01608</strain>
    </source>
</reference>
<dbReference type="AlphaFoldDB" id="A0A9P8PWF6"/>
<dbReference type="GO" id="GO:0009986">
    <property type="term" value="C:cell surface"/>
    <property type="evidence" value="ECO:0007669"/>
    <property type="project" value="TreeGrafter"/>
</dbReference>
<keyword evidence="7" id="KW-1185">Reference proteome</keyword>
<dbReference type="GO" id="GO:0005737">
    <property type="term" value="C:cytoplasm"/>
    <property type="evidence" value="ECO:0007669"/>
    <property type="project" value="UniProtKB-ARBA"/>
</dbReference>
<comment type="caution">
    <text evidence="6">The sequence shown here is derived from an EMBL/GenBank/DDBJ whole genome shotgun (WGS) entry which is preliminary data.</text>
</comment>
<sequence>MFDKLKDKLSSDFPAVAAPSQIDRRTLYLYRQNFGVNFGSVFVLEKYMFDSLFGNTEYELDAVKMNVQKKGIDETRKLFEAHWTGYCTDDDWNWLKSKGVQSVRLPIGYWAVDPRQFNSGTSFESVGAVYQNAWTIYKQYIQKAANYNISVVVDLHALPKGANTGGHSGERFDKAGFWKSSKAVDKAVAIVKFIASDLASFENVCGLQVVNESDFDEAMGQKKYYFEAVRAIRSVNPDIPVVISDGWWPDQWVKFVNGHTKSGTDPGIVIDHHVYRCFSDEDKNKGVDQIIQDLSGSVLTNLSGPADFMIGEYSCVLDNSSWCKGSFDRQACVRRFGNEQARLFKERAGFGSYFWTFKFEHGDGGEWGFKPMVESGCIPSRSSEPQIPSGEDKNRLLGENLKAHEDYWNRQNPNEKYEHWRYKEGFETAWSDSVEFARFDNSRIGRRAAWKALRRQQHVASRGRYLVFSVPTNFDQLDFLSSTLEHAAMKFSRVWFPAKIVGLRLMILMSVNRQMKMTVGSSLNALATNFSNTWPQSIWLITKNCGLVSSVVSSEYTISSVSSRRGMILDTSGRATRGFLCKAKMRFETPSCLSSRSPLKMYSSADVSSRYLDSKIKSDSNDGSTSTCFVVEPSTSFCVRDGLEDKIEHISGSNESWIARKAIIAAVASTASDFSSSALSSRLNRCLEDVVSRLIFCKAVFRACRMGTVAPISICFVNSLRYFSGLRDTIVAIAEIAAFLISSSSPR</sequence>
<accession>A0A9P8PWF6</accession>
<dbReference type="EMBL" id="JAEUBD010000014">
    <property type="protein sequence ID" value="KAH3678624.1"/>
    <property type="molecule type" value="Genomic_DNA"/>
</dbReference>
<dbReference type="GO" id="GO:0071555">
    <property type="term" value="P:cell wall organization"/>
    <property type="evidence" value="ECO:0007669"/>
    <property type="project" value="UniProtKB-KW"/>
</dbReference>
<dbReference type="InterPro" id="IPR001547">
    <property type="entry name" value="Glyco_hydro_5"/>
</dbReference>
<evidence type="ECO:0000256" key="4">
    <source>
        <dbReference type="ARBA" id="ARBA00023316"/>
    </source>
</evidence>
<comment type="similarity">
    <text evidence="1">Belongs to the glycosyl hydrolase 5 (cellulase A) family.</text>
</comment>
<dbReference type="SUPFAM" id="SSF51445">
    <property type="entry name" value="(Trans)glycosidases"/>
    <property type="match status" value="1"/>
</dbReference>
<evidence type="ECO:0000313" key="6">
    <source>
        <dbReference type="EMBL" id="KAH3678624.1"/>
    </source>
</evidence>
<evidence type="ECO:0000256" key="2">
    <source>
        <dbReference type="ARBA" id="ARBA00022801"/>
    </source>
</evidence>
<dbReference type="PANTHER" id="PTHR31297:SF43">
    <property type="entry name" value="GLUCAN 1,3-BETA-GLUCOSIDASE 3"/>
    <property type="match status" value="1"/>
</dbReference>
<dbReference type="Pfam" id="PF00150">
    <property type="entry name" value="Cellulase"/>
    <property type="match status" value="1"/>
</dbReference>
<gene>
    <name evidence="6" type="ORF">OGATHE_000174</name>
</gene>
<dbReference type="GO" id="GO:0046557">
    <property type="term" value="F:glucan endo-1,6-beta-glucosidase activity"/>
    <property type="evidence" value="ECO:0007669"/>
    <property type="project" value="TreeGrafter"/>
</dbReference>
<dbReference type="Gene3D" id="3.20.20.80">
    <property type="entry name" value="Glycosidases"/>
    <property type="match status" value="1"/>
</dbReference>
<dbReference type="GO" id="GO:0009251">
    <property type="term" value="P:glucan catabolic process"/>
    <property type="evidence" value="ECO:0007669"/>
    <property type="project" value="TreeGrafter"/>
</dbReference>
<reference evidence="6" key="2">
    <citation type="submission" date="2021-01" db="EMBL/GenBank/DDBJ databases">
        <authorList>
            <person name="Schikora-Tamarit M.A."/>
        </authorList>
    </citation>
    <scope>NUCLEOTIDE SEQUENCE</scope>
    <source>
        <strain evidence="6">NCAIM Y.01608</strain>
    </source>
</reference>
<dbReference type="InterPro" id="IPR017853">
    <property type="entry name" value="GH"/>
</dbReference>
<organism evidence="6 7">
    <name type="scientific">Ogataea polymorpha</name>
    <dbReference type="NCBI Taxonomy" id="460523"/>
    <lineage>
        <taxon>Eukaryota</taxon>
        <taxon>Fungi</taxon>
        <taxon>Dikarya</taxon>
        <taxon>Ascomycota</taxon>
        <taxon>Saccharomycotina</taxon>
        <taxon>Pichiomycetes</taxon>
        <taxon>Pichiales</taxon>
        <taxon>Pichiaceae</taxon>
        <taxon>Ogataea</taxon>
    </lineage>
</organism>
<keyword evidence="3" id="KW-0326">Glycosidase</keyword>
<dbReference type="Proteomes" id="UP000788993">
    <property type="component" value="Unassembled WGS sequence"/>
</dbReference>
<feature type="domain" description="Glycoside hydrolase family 5" evidence="5">
    <location>
        <begin position="78"/>
        <end position="299"/>
    </location>
</feature>
<dbReference type="InterPro" id="IPR050386">
    <property type="entry name" value="Glycosyl_hydrolase_5"/>
</dbReference>
<dbReference type="GO" id="GO:0005576">
    <property type="term" value="C:extracellular region"/>
    <property type="evidence" value="ECO:0007669"/>
    <property type="project" value="TreeGrafter"/>
</dbReference>
<proteinExistence type="inferred from homology"/>
<name>A0A9P8PWF6_9ASCO</name>
<dbReference type="FunFam" id="3.20.20.80:FF:000100">
    <property type="entry name" value="Glycoside hydrolase superfamily"/>
    <property type="match status" value="1"/>
</dbReference>